<sequence>MQERITLTFQIDYFMPWHINRFTKEHINLVLFKDCAKTGKQPILDSRCIRKLTLMTFSVRNVGSSVDVLEEAVQMSWTEAAKNGSLPKYKNVCTSSGKNDIKMVGEMVFGTAPLASTGTTIKVHSLRLV</sequence>
<dbReference type="InterPro" id="IPR037545">
    <property type="entry name" value="DENN_FNIP1/2"/>
</dbReference>
<evidence type="ECO:0000256" key="1">
    <source>
        <dbReference type="ARBA" id="ARBA00004496"/>
    </source>
</evidence>
<dbReference type="OrthoDB" id="10051712at2759"/>
<dbReference type="GO" id="GO:0051087">
    <property type="term" value="F:protein-folding chaperone binding"/>
    <property type="evidence" value="ECO:0007669"/>
    <property type="project" value="TreeGrafter"/>
</dbReference>
<organism evidence="4 5">
    <name type="scientific">Bugula neritina</name>
    <name type="common">Brown bryozoan</name>
    <name type="synonym">Sertularia neritina</name>
    <dbReference type="NCBI Taxonomy" id="10212"/>
    <lineage>
        <taxon>Eukaryota</taxon>
        <taxon>Metazoa</taxon>
        <taxon>Spiralia</taxon>
        <taxon>Lophotrochozoa</taxon>
        <taxon>Bryozoa</taxon>
        <taxon>Gymnolaemata</taxon>
        <taxon>Cheilostomatida</taxon>
        <taxon>Flustrina</taxon>
        <taxon>Buguloidea</taxon>
        <taxon>Bugulidae</taxon>
        <taxon>Bugula</taxon>
    </lineage>
</organism>
<comment type="caution">
    <text evidence="4">The sequence shown here is derived from an EMBL/GenBank/DDBJ whole genome shotgun (WGS) entry which is preliminary data.</text>
</comment>
<evidence type="ECO:0000259" key="3">
    <source>
        <dbReference type="PROSITE" id="PS51836"/>
    </source>
</evidence>
<proteinExistence type="predicted"/>
<reference evidence="4" key="1">
    <citation type="submission" date="2020-06" db="EMBL/GenBank/DDBJ databases">
        <title>Draft genome of Bugula neritina, a colonial animal packing powerful symbionts and potential medicines.</title>
        <authorList>
            <person name="Rayko M."/>
        </authorList>
    </citation>
    <scope>NUCLEOTIDE SEQUENCE [LARGE SCALE GENOMIC DNA]</scope>
    <source>
        <strain evidence="4">Kwan_BN1</strain>
    </source>
</reference>
<accession>A0A7J7K9Z5</accession>
<protein>
    <submittedName>
        <fullName evidence="4">FNIP2</fullName>
    </submittedName>
</protein>
<keyword evidence="2" id="KW-0963">Cytoplasm</keyword>
<evidence type="ECO:0000256" key="2">
    <source>
        <dbReference type="ARBA" id="ARBA00022490"/>
    </source>
</evidence>
<evidence type="ECO:0000313" key="4">
    <source>
        <dbReference type="EMBL" id="KAF6035482.1"/>
    </source>
</evidence>
<dbReference type="PANTHER" id="PTHR21634">
    <property type="entry name" value="RE13835P"/>
    <property type="match status" value="1"/>
</dbReference>
<comment type="subcellular location">
    <subcellularLocation>
        <location evidence="1">Cytoplasm</location>
    </subcellularLocation>
</comment>
<dbReference type="EMBL" id="VXIV02000871">
    <property type="protein sequence ID" value="KAF6035482.1"/>
    <property type="molecule type" value="Genomic_DNA"/>
</dbReference>
<keyword evidence="5" id="KW-1185">Reference proteome</keyword>
<dbReference type="Proteomes" id="UP000593567">
    <property type="component" value="Unassembled WGS sequence"/>
</dbReference>
<dbReference type="PROSITE" id="PS51836">
    <property type="entry name" value="DENN_FNIP12"/>
    <property type="match status" value="1"/>
</dbReference>
<evidence type="ECO:0000313" key="5">
    <source>
        <dbReference type="Proteomes" id="UP000593567"/>
    </source>
</evidence>
<name>A0A7J7K9Z5_BUGNE</name>
<dbReference type="AlphaFoldDB" id="A0A7J7K9Z5"/>
<feature type="domain" description="UDENN FNIP1/2-type" evidence="3">
    <location>
        <begin position="22"/>
        <end position="129"/>
    </location>
</feature>
<dbReference type="PANTHER" id="PTHR21634:SF9">
    <property type="entry name" value="RE13835P"/>
    <property type="match status" value="1"/>
</dbReference>
<gene>
    <name evidence="4" type="ORF">EB796_006200</name>
</gene>
<dbReference type="Pfam" id="PF14636">
    <property type="entry name" value="FNIP_N"/>
    <property type="match status" value="1"/>
</dbReference>
<dbReference type="GO" id="GO:0005737">
    <property type="term" value="C:cytoplasm"/>
    <property type="evidence" value="ECO:0007669"/>
    <property type="project" value="UniProtKB-ARBA"/>
</dbReference>
<dbReference type="GO" id="GO:0042030">
    <property type="term" value="F:ATPase inhibitor activity"/>
    <property type="evidence" value="ECO:0007669"/>
    <property type="project" value="TreeGrafter"/>
</dbReference>
<dbReference type="InterPro" id="IPR028084">
    <property type="entry name" value="FNIP_N_dom"/>
</dbReference>